<name>A0A317Y0H3_9BASI</name>
<feature type="region of interest" description="Disordered" evidence="1">
    <location>
        <begin position="472"/>
        <end position="496"/>
    </location>
</feature>
<dbReference type="InterPro" id="IPR000210">
    <property type="entry name" value="BTB/POZ_dom"/>
</dbReference>
<dbReference type="Gene3D" id="2.60.210.10">
    <property type="entry name" value="Apoptosis, Tumor Necrosis Factor Receptor Associated Protein 2, Chain A"/>
    <property type="match status" value="1"/>
</dbReference>
<dbReference type="SMART" id="SM00225">
    <property type="entry name" value="BTB"/>
    <property type="match status" value="1"/>
</dbReference>
<dbReference type="CDD" id="cd00121">
    <property type="entry name" value="MATH"/>
    <property type="match status" value="1"/>
</dbReference>
<evidence type="ECO:0000256" key="1">
    <source>
        <dbReference type="SAM" id="MobiDB-lite"/>
    </source>
</evidence>
<feature type="region of interest" description="Disordered" evidence="1">
    <location>
        <begin position="295"/>
        <end position="324"/>
    </location>
</feature>
<feature type="compositionally biased region" description="Low complexity" evidence="1">
    <location>
        <begin position="472"/>
        <end position="487"/>
    </location>
</feature>
<dbReference type="InterPro" id="IPR018247">
    <property type="entry name" value="EF_Hand_1_Ca_BS"/>
</dbReference>
<sequence>MSAATDVNRSGETSVRSDKTQPTETHSITFEWPLYNLRQYFDSSKTDTKSKVIKSLPFGGGKWTVLFYAQSGVQQFCSLYLNAEPQPDERSHPLLASPPSLSSLETSQTQSKSSKDSSQSEERWFREGLFRFTFKILSLDKAQVLGTKEAHDHAFSHKTSNWGWAQFAPRDSVFYSNSAVRTANGFLISVSITASAEKPRPARSQGIQVPPVLVQAMGSLLDDPDHSDIVFTIGRKRCDRRTGRTVTRERKIYAIKKILATRCEYFRDMFDGGFLEADAVESSDDEDIASRVVRSKVSSGVGQDHQSADEGLYTSDEEIALDDSDEELFDSDRDDELEAEDFEAPVRSDPISVDGLLADHAYAEGYHGDPAAGSDPDETNNVSGNSRGLATPGHPGVRVAEIEQRHGHHEDTILEDEDAEYQRNEEVVTLRPGQSRTRVRSNSAFETPSHSPRIFLHGDTVGDAGMRNGLAASARSARPPQRSAARSSHGKKRRKVVVRDAAYPTFKSLLYYLYTDTVDFAPLTSSFLSSGVGSEEVYAGSGAEGGSTTLVADDSMSSRTAGSSSDAFTEERRRAHTMRRSMIEAYCQANPNRPNPCSAKSMYKLADKLQIPDLKRRAQEHLASSLTVHNIVWEVFSGFNTRFPDIRKMETDFLLKHWPEVKRSKAMKTIFTRPMAHPGLADVWPYLLSQLEYNG</sequence>
<feature type="compositionally biased region" description="Polar residues" evidence="1">
    <location>
        <begin position="1"/>
        <end position="14"/>
    </location>
</feature>
<feature type="compositionally biased region" description="Polar residues" evidence="1">
    <location>
        <begin position="549"/>
        <end position="567"/>
    </location>
</feature>
<protein>
    <recommendedName>
        <fullName evidence="2">BTB domain-containing protein</fullName>
    </recommendedName>
</protein>
<dbReference type="Proteomes" id="UP000246740">
    <property type="component" value="Unassembled WGS sequence"/>
</dbReference>
<dbReference type="OrthoDB" id="6359816at2759"/>
<dbReference type="PANTHER" id="PTHR24413">
    <property type="entry name" value="SPECKLE-TYPE POZ PROTEIN"/>
    <property type="match status" value="1"/>
</dbReference>
<dbReference type="InterPro" id="IPR008974">
    <property type="entry name" value="TRAF-like"/>
</dbReference>
<feature type="compositionally biased region" description="Polar residues" evidence="1">
    <location>
        <begin position="379"/>
        <end position="388"/>
    </location>
</feature>
<feature type="non-terminal residue" evidence="3">
    <location>
        <position position="695"/>
    </location>
</feature>
<feature type="region of interest" description="Disordered" evidence="1">
    <location>
        <begin position="432"/>
        <end position="455"/>
    </location>
</feature>
<feature type="compositionally biased region" description="Polar residues" evidence="1">
    <location>
        <begin position="432"/>
        <end position="450"/>
    </location>
</feature>
<organism evidence="3 4">
    <name type="scientific">Testicularia cyperi</name>
    <dbReference type="NCBI Taxonomy" id="1882483"/>
    <lineage>
        <taxon>Eukaryota</taxon>
        <taxon>Fungi</taxon>
        <taxon>Dikarya</taxon>
        <taxon>Basidiomycota</taxon>
        <taxon>Ustilaginomycotina</taxon>
        <taxon>Ustilaginomycetes</taxon>
        <taxon>Ustilaginales</taxon>
        <taxon>Anthracoideaceae</taxon>
        <taxon>Testicularia</taxon>
    </lineage>
</organism>
<evidence type="ECO:0000313" key="4">
    <source>
        <dbReference type="Proteomes" id="UP000246740"/>
    </source>
</evidence>
<dbReference type="AlphaFoldDB" id="A0A317Y0H3"/>
<evidence type="ECO:0000259" key="2">
    <source>
        <dbReference type="SMART" id="SM00225"/>
    </source>
</evidence>
<dbReference type="SUPFAM" id="SSF54695">
    <property type="entry name" value="POZ domain"/>
    <property type="match status" value="1"/>
</dbReference>
<accession>A0A317Y0H3</accession>
<dbReference type="InterPro" id="IPR002083">
    <property type="entry name" value="MATH/TRAF_dom"/>
</dbReference>
<feature type="compositionally biased region" description="Acidic residues" evidence="1">
    <location>
        <begin position="315"/>
        <end position="324"/>
    </location>
</feature>
<dbReference type="EMBL" id="KZ819188">
    <property type="protein sequence ID" value="PWZ03690.1"/>
    <property type="molecule type" value="Genomic_DNA"/>
</dbReference>
<feature type="region of interest" description="Disordered" evidence="1">
    <location>
        <begin position="1"/>
        <end position="23"/>
    </location>
</feature>
<proteinExistence type="predicted"/>
<gene>
    <name evidence="3" type="ORF">BCV70DRAFT_170614</name>
</gene>
<dbReference type="STRING" id="1882483.A0A317Y0H3"/>
<dbReference type="GO" id="GO:0030163">
    <property type="term" value="P:protein catabolic process"/>
    <property type="evidence" value="ECO:0007669"/>
    <property type="project" value="UniProtKB-ARBA"/>
</dbReference>
<dbReference type="InParanoid" id="A0A317Y0H3"/>
<evidence type="ECO:0000313" key="3">
    <source>
        <dbReference type="EMBL" id="PWZ03690.1"/>
    </source>
</evidence>
<dbReference type="Gene3D" id="3.30.710.10">
    <property type="entry name" value="Potassium Channel Kv1.1, Chain A"/>
    <property type="match status" value="2"/>
</dbReference>
<dbReference type="PROSITE" id="PS00018">
    <property type="entry name" value="EF_HAND_1"/>
    <property type="match status" value="1"/>
</dbReference>
<dbReference type="InterPro" id="IPR011333">
    <property type="entry name" value="SKP1/BTB/POZ_sf"/>
</dbReference>
<reference evidence="3 4" key="1">
    <citation type="journal article" date="2018" name="Mol. Biol. Evol.">
        <title>Broad Genomic Sampling Reveals a Smut Pathogenic Ancestry of the Fungal Clade Ustilaginomycotina.</title>
        <authorList>
            <person name="Kijpornyongpan T."/>
            <person name="Mondo S.J."/>
            <person name="Barry K."/>
            <person name="Sandor L."/>
            <person name="Lee J."/>
            <person name="Lipzen A."/>
            <person name="Pangilinan J."/>
            <person name="LaButti K."/>
            <person name="Hainaut M."/>
            <person name="Henrissat B."/>
            <person name="Grigoriev I.V."/>
            <person name="Spatafora J.W."/>
            <person name="Aime M.C."/>
        </authorList>
    </citation>
    <scope>NUCLEOTIDE SEQUENCE [LARGE SCALE GENOMIC DNA]</scope>
    <source>
        <strain evidence="3 4">MCA 3645</strain>
    </source>
</reference>
<dbReference type="SUPFAM" id="SSF49599">
    <property type="entry name" value="TRAF domain-like"/>
    <property type="match status" value="1"/>
</dbReference>
<feature type="domain" description="BTB" evidence="2">
    <location>
        <begin position="241"/>
        <end position="626"/>
    </location>
</feature>
<feature type="region of interest" description="Disordered" evidence="1">
    <location>
        <begin position="88"/>
        <end position="120"/>
    </location>
</feature>
<keyword evidence="4" id="KW-1185">Reference proteome</keyword>
<feature type="region of interest" description="Disordered" evidence="1">
    <location>
        <begin position="365"/>
        <end position="393"/>
    </location>
</feature>
<feature type="compositionally biased region" description="Low complexity" evidence="1">
    <location>
        <begin position="97"/>
        <end position="112"/>
    </location>
</feature>
<feature type="region of interest" description="Disordered" evidence="1">
    <location>
        <begin position="549"/>
        <end position="574"/>
    </location>
</feature>